<gene>
    <name evidence="7" type="ORF">E2C06_10365</name>
</gene>
<keyword evidence="5" id="KW-0408">Iron</keyword>
<accession>A0A4R5QHI0</accession>
<dbReference type="InterPro" id="IPR051323">
    <property type="entry name" value="AtsK-like"/>
</dbReference>
<feature type="domain" description="TauD/TfdA-like" evidence="6">
    <location>
        <begin position="15"/>
        <end position="283"/>
    </location>
</feature>
<name>A0A4R5QHI0_9PROT</name>
<dbReference type="GO" id="GO:0006790">
    <property type="term" value="P:sulfur compound metabolic process"/>
    <property type="evidence" value="ECO:0007669"/>
    <property type="project" value="TreeGrafter"/>
</dbReference>
<evidence type="ECO:0000256" key="3">
    <source>
        <dbReference type="ARBA" id="ARBA00022964"/>
    </source>
</evidence>
<dbReference type="Pfam" id="PF02668">
    <property type="entry name" value="TauD"/>
    <property type="match status" value="1"/>
</dbReference>
<keyword evidence="3 7" id="KW-0223">Dioxygenase</keyword>
<organism evidence="7 8">
    <name type="scientific">Dankookia rubra</name>
    <dbReference type="NCBI Taxonomy" id="1442381"/>
    <lineage>
        <taxon>Bacteria</taxon>
        <taxon>Pseudomonadati</taxon>
        <taxon>Pseudomonadota</taxon>
        <taxon>Alphaproteobacteria</taxon>
        <taxon>Acetobacterales</taxon>
        <taxon>Roseomonadaceae</taxon>
        <taxon>Dankookia</taxon>
    </lineage>
</organism>
<comment type="similarity">
    <text evidence="1">Belongs to the TfdA dioxygenase family.</text>
</comment>
<dbReference type="PANTHER" id="PTHR30468:SF1">
    <property type="entry name" value="ALPHA-KETOGLUTARATE-DEPENDENT SULFONATE DIOXYGENASE"/>
    <property type="match status" value="1"/>
</dbReference>
<dbReference type="GO" id="GO:0000908">
    <property type="term" value="F:taurine dioxygenase activity"/>
    <property type="evidence" value="ECO:0007669"/>
    <property type="project" value="TreeGrafter"/>
</dbReference>
<dbReference type="SUPFAM" id="SSF51197">
    <property type="entry name" value="Clavaminate synthase-like"/>
    <property type="match status" value="1"/>
</dbReference>
<comment type="caution">
    <text evidence="7">The sequence shown here is derived from an EMBL/GenBank/DDBJ whole genome shotgun (WGS) entry which is preliminary data.</text>
</comment>
<dbReference type="GO" id="GO:0005737">
    <property type="term" value="C:cytoplasm"/>
    <property type="evidence" value="ECO:0007669"/>
    <property type="project" value="TreeGrafter"/>
</dbReference>
<dbReference type="AlphaFoldDB" id="A0A4R5QHI0"/>
<dbReference type="InterPro" id="IPR003819">
    <property type="entry name" value="TauD/TfdA-like"/>
</dbReference>
<evidence type="ECO:0000259" key="6">
    <source>
        <dbReference type="Pfam" id="PF02668"/>
    </source>
</evidence>
<evidence type="ECO:0000313" key="8">
    <source>
        <dbReference type="Proteomes" id="UP000295096"/>
    </source>
</evidence>
<dbReference type="RefSeq" id="WP_133288528.1">
    <property type="nucleotide sequence ID" value="NZ_SMSJ01000009.1"/>
</dbReference>
<evidence type="ECO:0000256" key="4">
    <source>
        <dbReference type="ARBA" id="ARBA00023002"/>
    </source>
</evidence>
<keyword evidence="8" id="KW-1185">Reference proteome</keyword>
<dbReference type="PANTHER" id="PTHR30468">
    <property type="entry name" value="ALPHA-KETOGLUTARATE-DEPENDENT SULFONATE DIOXYGENASE"/>
    <property type="match status" value="1"/>
</dbReference>
<reference evidence="7 8" key="1">
    <citation type="journal article" date="2016" name="J. Microbiol.">
        <title>Dankookia rubra gen. nov., sp. nov., an alphaproteobacterium isolated from sediment of a shallow stream.</title>
        <authorList>
            <person name="Kim W.H."/>
            <person name="Kim D.H."/>
            <person name="Kang K."/>
            <person name="Ahn T.Y."/>
        </authorList>
    </citation>
    <scope>NUCLEOTIDE SEQUENCE [LARGE SCALE GENOMIC DNA]</scope>
    <source>
        <strain evidence="7 8">JCM30602</strain>
    </source>
</reference>
<dbReference type="EMBL" id="SMSJ01000009">
    <property type="protein sequence ID" value="TDH62794.1"/>
    <property type="molecule type" value="Genomic_DNA"/>
</dbReference>
<sequence length="290" mass="32722">MDGLRNSEYRHIEVSRIAGSLGAEVSGVDLAQDLPEEVLGEIRQALLAHCVIFFRDQRLTPETQLAFARRWGEIHLHPYMAGMDDHPEVLEIVKTPADKKNFGGSWHSDQAFTPRPAMGTILYGKEIPSAGGDTLWTNLYAAYEALSPGMQRMLDGLKGVYRGDNFSSHDGKTRKEYYADKIGMKVVDPGSTQTISTHPLIRTHPETGRRALFVGGHLHRFEEMTEAESKPLIDFLMQHAARPEFTCRFRWASGSLAFWDNRCTMHFAINDYPAETRIMHRVTVCGDVPF</sequence>
<evidence type="ECO:0000313" key="7">
    <source>
        <dbReference type="EMBL" id="TDH62794.1"/>
    </source>
</evidence>
<dbReference type="Gene3D" id="3.60.130.10">
    <property type="entry name" value="Clavaminate synthase-like"/>
    <property type="match status" value="1"/>
</dbReference>
<evidence type="ECO:0000256" key="2">
    <source>
        <dbReference type="ARBA" id="ARBA00022723"/>
    </source>
</evidence>
<evidence type="ECO:0000256" key="5">
    <source>
        <dbReference type="ARBA" id="ARBA00023004"/>
    </source>
</evidence>
<proteinExistence type="inferred from homology"/>
<dbReference type="OrthoDB" id="7346227at2"/>
<dbReference type="GO" id="GO:0046872">
    <property type="term" value="F:metal ion binding"/>
    <property type="evidence" value="ECO:0007669"/>
    <property type="project" value="UniProtKB-KW"/>
</dbReference>
<keyword evidence="2" id="KW-0479">Metal-binding</keyword>
<protein>
    <submittedName>
        <fullName evidence="7">Taurine dioxygenase</fullName>
    </submittedName>
</protein>
<evidence type="ECO:0000256" key="1">
    <source>
        <dbReference type="ARBA" id="ARBA00005896"/>
    </source>
</evidence>
<dbReference type="InterPro" id="IPR042098">
    <property type="entry name" value="TauD-like_sf"/>
</dbReference>
<keyword evidence="4" id="KW-0560">Oxidoreductase</keyword>
<dbReference type="Proteomes" id="UP000295096">
    <property type="component" value="Unassembled WGS sequence"/>
</dbReference>